<evidence type="ECO:0000256" key="1">
    <source>
        <dbReference type="SAM" id="MobiDB-lite"/>
    </source>
</evidence>
<evidence type="ECO:0000259" key="2">
    <source>
        <dbReference type="PROSITE" id="PS51205"/>
    </source>
</evidence>
<sequence>MLPAKKELSSLNRYSTPMGRLFCIKRVVAALTRPPKSLTKDNIKESVVMMTSDDLLPILIFLIIKSEIPNWMANLVYMRHFHFAKSSDDDEFGFYLASIEAALEHIRTGNIKDDTIDIKPLKRERWNSVLSTEPTDVQTTSSSSSTSAPSPARQTSQNTTIDDFFKLVQEGDEKKVFEMLEQPHKTSEEINLK</sequence>
<feature type="compositionally biased region" description="Low complexity" evidence="1">
    <location>
        <begin position="138"/>
        <end position="156"/>
    </location>
</feature>
<feature type="domain" description="VPS9" evidence="2">
    <location>
        <begin position="1"/>
        <end position="115"/>
    </location>
</feature>
<accession>A0AAV2HPV3</accession>
<organism evidence="3 4">
    <name type="scientific">Lymnaea stagnalis</name>
    <name type="common">Great pond snail</name>
    <name type="synonym">Helix stagnalis</name>
    <dbReference type="NCBI Taxonomy" id="6523"/>
    <lineage>
        <taxon>Eukaryota</taxon>
        <taxon>Metazoa</taxon>
        <taxon>Spiralia</taxon>
        <taxon>Lophotrochozoa</taxon>
        <taxon>Mollusca</taxon>
        <taxon>Gastropoda</taxon>
        <taxon>Heterobranchia</taxon>
        <taxon>Euthyneura</taxon>
        <taxon>Panpulmonata</taxon>
        <taxon>Hygrophila</taxon>
        <taxon>Lymnaeoidea</taxon>
        <taxon>Lymnaeidae</taxon>
        <taxon>Lymnaea</taxon>
    </lineage>
</organism>
<dbReference type="InterPro" id="IPR003123">
    <property type="entry name" value="VPS9"/>
</dbReference>
<dbReference type="PROSITE" id="PS51205">
    <property type="entry name" value="VPS9"/>
    <property type="match status" value="1"/>
</dbReference>
<name>A0AAV2HPV3_LYMST</name>
<dbReference type="EMBL" id="CAXITT010000203">
    <property type="protein sequence ID" value="CAL1535487.1"/>
    <property type="molecule type" value="Genomic_DNA"/>
</dbReference>
<feature type="region of interest" description="Disordered" evidence="1">
    <location>
        <begin position="129"/>
        <end position="162"/>
    </location>
</feature>
<dbReference type="GO" id="GO:0005085">
    <property type="term" value="F:guanyl-nucleotide exchange factor activity"/>
    <property type="evidence" value="ECO:0007669"/>
    <property type="project" value="TreeGrafter"/>
</dbReference>
<dbReference type="Proteomes" id="UP001497497">
    <property type="component" value="Unassembled WGS sequence"/>
</dbReference>
<dbReference type="GO" id="GO:0043005">
    <property type="term" value="C:neuron projection"/>
    <property type="evidence" value="ECO:0007669"/>
    <property type="project" value="TreeGrafter"/>
</dbReference>
<dbReference type="GO" id="GO:0097422">
    <property type="term" value="C:tubular endosome"/>
    <property type="evidence" value="ECO:0007669"/>
    <property type="project" value="TreeGrafter"/>
</dbReference>
<dbReference type="Pfam" id="PF02204">
    <property type="entry name" value="VPS9"/>
    <property type="match status" value="1"/>
</dbReference>
<dbReference type="GO" id="GO:0000149">
    <property type="term" value="F:SNARE binding"/>
    <property type="evidence" value="ECO:0007669"/>
    <property type="project" value="TreeGrafter"/>
</dbReference>
<protein>
    <recommendedName>
        <fullName evidence="2">VPS9 domain-containing protein</fullName>
    </recommendedName>
</protein>
<dbReference type="GO" id="GO:0030133">
    <property type="term" value="C:transport vesicle"/>
    <property type="evidence" value="ECO:0007669"/>
    <property type="project" value="TreeGrafter"/>
</dbReference>
<dbReference type="SMART" id="SM00167">
    <property type="entry name" value="VPS9"/>
    <property type="match status" value="1"/>
</dbReference>
<dbReference type="GO" id="GO:0005886">
    <property type="term" value="C:plasma membrane"/>
    <property type="evidence" value="ECO:0007669"/>
    <property type="project" value="TreeGrafter"/>
</dbReference>
<dbReference type="PANTHER" id="PTHR24170">
    <property type="entry name" value="ANKYRIN REPEAT DOMAIN-CONTAINING PROTEIN 27"/>
    <property type="match status" value="1"/>
</dbReference>
<evidence type="ECO:0000313" key="4">
    <source>
        <dbReference type="Proteomes" id="UP001497497"/>
    </source>
</evidence>
<dbReference type="GO" id="GO:0048812">
    <property type="term" value="P:neuron projection morphogenesis"/>
    <property type="evidence" value="ECO:0007669"/>
    <property type="project" value="TreeGrafter"/>
</dbReference>
<keyword evidence="4" id="KW-1185">Reference proteome</keyword>
<dbReference type="GO" id="GO:0005770">
    <property type="term" value="C:late endosome"/>
    <property type="evidence" value="ECO:0007669"/>
    <property type="project" value="TreeGrafter"/>
</dbReference>
<comment type="caution">
    <text evidence="3">The sequence shown here is derived from an EMBL/GenBank/DDBJ whole genome shotgun (WGS) entry which is preliminary data.</text>
</comment>
<dbReference type="InterPro" id="IPR037191">
    <property type="entry name" value="VPS9_dom_sf"/>
</dbReference>
<dbReference type="SUPFAM" id="SSF109993">
    <property type="entry name" value="VPS9 domain"/>
    <property type="match status" value="1"/>
</dbReference>
<reference evidence="3 4" key="1">
    <citation type="submission" date="2024-04" db="EMBL/GenBank/DDBJ databases">
        <authorList>
            <consortium name="Genoscope - CEA"/>
            <person name="William W."/>
        </authorList>
    </citation>
    <scope>NUCLEOTIDE SEQUENCE [LARGE SCALE GENOMIC DNA]</scope>
</reference>
<proteinExistence type="predicted"/>
<gene>
    <name evidence="3" type="ORF">GSLYS_00009447001</name>
</gene>
<evidence type="ECO:0000313" key="3">
    <source>
        <dbReference type="EMBL" id="CAL1535487.1"/>
    </source>
</evidence>
<dbReference type="Gene3D" id="1.20.1050.80">
    <property type="entry name" value="VPS9 domain"/>
    <property type="match status" value="1"/>
</dbReference>
<dbReference type="GO" id="GO:0005769">
    <property type="term" value="C:early endosome"/>
    <property type="evidence" value="ECO:0007669"/>
    <property type="project" value="TreeGrafter"/>
</dbReference>
<dbReference type="AlphaFoldDB" id="A0AAV2HPV3"/>
<dbReference type="InterPro" id="IPR051248">
    <property type="entry name" value="UPF0507/Ank_repeat_27"/>
</dbReference>
<dbReference type="GO" id="GO:0045022">
    <property type="term" value="P:early endosome to late endosome transport"/>
    <property type="evidence" value="ECO:0007669"/>
    <property type="project" value="TreeGrafter"/>
</dbReference>
<dbReference type="PANTHER" id="PTHR24170:SF2">
    <property type="entry name" value="ANKYRIN REPEAT DOMAIN-CONTAINING PROTEIN 27"/>
    <property type="match status" value="1"/>
</dbReference>
<feature type="non-terminal residue" evidence="3">
    <location>
        <position position="193"/>
    </location>
</feature>